<evidence type="ECO:0000256" key="2">
    <source>
        <dbReference type="ARBA" id="ARBA00023125"/>
    </source>
</evidence>
<keyword evidence="2" id="KW-0238">DNA-binding</keyword>
<evidence type="ECO:0000259" key="5">
    <source>
        <dbReference type="PROSITE" id="PS50949"/>
    </source>
</evidence>
<sequence length="234" mass="26982">MKKYLQIYHDLLNDIQSNKYQQGDLLPSDQQLVMRYHVSRETIRKAVRLLANEGYLQTIRGKGSLVLNADRLNFPWASIESYRELVKQNGLDSVNDLVQVNYHVPVPSSLLYGAPELTSQLIVRRRIVAGEPLIVDYDYVNEQVAADVPITAARDSLFHYFEETLGLKIDYAIKHITVEPAKYDDCVYLEIDQSTPIVVVRSETHLSDNRILSYTESRHRADKFSSVEFARRHK</sequence>
<dbReference type="Pfam" id="PF07702">
    <property type="entry name" value="UTRA"/>
    <property type="match status" value="1"/>
</dbReference>
<dbReference type="InterPro" id="IPR012770">
    <property type="entry name" value="TreR"/>
</dbReference>
<dbReference type="SUPFAM" id="SSF46785">
    <property type="entry name" value="Winged helix' DNA-binding domain"/>
    <property type="match status" value="1"/>
</dbReference>
<accession>A0ABW1ULB0</accession>
<protein>
    <recommendedName>
        <fullName evidence="4">Trehalose operon repressor</fullName>
    </recommendedName>
</protein>
<dbReference type="PROSITE" id="PS50949">
    <property type="entry name" value="HTH_GNTR"/>
    <property type="match status" value="1"/>
</dbReference>
<evidence type="ECO:0000313" key="7">
    <source>
        <dbReference type="Proteomes" id="UP001596310"/>
    </source>
</evidence>
<evidence type="ECO:0000256" key="1">
    <source>
        <dbReference type="ARBA" id="ARBA00023015"/>
    </source>
</evidence>
<dbReference type="NCBIfam" id="TIGR02404">
    <property type="entry name" value="trehalos_R_Bsub"/>
    <property type="match status" value="1"/>
</dbReference>
<dbReference type="EMBL" id="JBHSSM010000014">
    <property type="protein sequence ID" value="MFC6314727.1"/>
    <property type="molecule type" value="Genomic_DNA"/>
</dbReference>
<dbReference type="PRINTS" id="PR00035">
    <property type="entry name" value="HTHGNTR"/>
</dbReference>
<dbReference type="InterPro" id="IPR000524">
    <property type="entry name" value="Tscrpt_reg_HTH_GntR"/>
</dbReference>
<dbReference type="Proteomes" id="UP001596310">
    <property type="component" value="Unassembled WGS sequence"/>
</dbReference>
<dbReference type="CDD" id="cd07377">
    <property type="entry name" value="WHTH_GntR"/>
    <property type="match status" value="1"/>
</dbReference>
<keyword evidence="3" id="KW-0804">Transcription</keyword>
<organism evidence="6 7">
    <name type="scientific">Lapidilactobacillus achengensis</name>
    <dbReference type="NCBI Taxonomy" id="2486000"/>
    <lineage>
        <taxon>Bacteria</taxon>
        <taxon>Bacillati</taxon>
        <taxon>Bacillota</taxon>
        <taxon>Bacilli</taxon>
        <taxon>Lactobacillales</taxon>
        <taxon>Lactobacillaceae</taxon>
        <taxon>Lapidilactobacillus</taxon>
    </lineage>
</organism>
<dbReference type="InterPro" id="IPR036388">
    <property type="entry name" value="WH-like_DNA-bd_sf"/>
</dbReference>
<keyword evidence="7" id="KW-1185">Reference proteome</keyword>
<dbReference type="InterPro" id="IPR011663">
    <property type="entry name" value="UTRA"/>
</dbReference>
<reference evidence="7" key="1">
    <citation type="journal article" date="2019" name="Int. J. Syst. Evol. Microbiol.">
        <title>The Global Catalogue of Microorganisms (GCM) 10K type strain sequencing project: providing services to taxonomists for standard genome sequencing and annotation.</title>
        <authorList>
            <consortium name="The Broad Institute Genomics Platform"/>
            <consortium name="The Broad Institute Genome Sequencing Center for Infectious Disease"/>
            <person name="Wu L."/>
            <person name="Ma J."/>
        </authorList>
    </citation>
    <scope>NUCLEOTIDE SEQUENCE [LARGE SCALE GENOMIC DNA]</scope>
    <source>
        <strain evidence="7">CCM 8897</strain>
    </source>
</reference>
<dbReference type="InterPro" id="IPR050679">
    <property type="entry name" value="Bact_HTH_transcr_reg"/>
</dbReference>
<evidence type="ECO:0000256" key="4">
    <source>
        <dbReference type="NCBIfam" id="TIGR02404"/>
    </source>
</evidence>
<evidence type="ECO:0000313" key="6">
    <source>
        <dbReference type="EMBL" id="MFC6314727.1"/>
    </source>
</evidence>
<dbReference type="SMART" id="SM00345">
    <property type="entry name" value="HTH_GNTR"/>
    <property type="match status" value="1"/>
</dbReference>
<dbReference type="PANTHER" id="PTHR44846">
    <property type="entry name" value="MANNOSYL-D-GLYCERATE TRANSPORT/METABOLISM SYSTEM REPRESSOR MNGR-RELATED"/>
    <property type="match status" value="1"/>
</dbReference>
<dbReference type="SUPFAM" id="SSF64288">
    <property type="entry name" value="Chorismate lyase-like"/>
    <property type="match status" value="1"/>
</dbReference>
<evidence type="ECO:0000256" key="3">
    <source>
        <dbReference type="ARBA" id="ARBA00023163"/>
    </source>
</evidence>
<dbReference type="PANTHER" id="PTHR44846:SF12">
    <property type="entry name" value="HTH-TYPE TRANSCRIPTIONAL REGULATOR TRER"/>
    <property type="match status" value="1"/>
</dbReference>
<dbReference type="SMART" id="SM00866">
    <property type="entry name" value="UTRA"/>
    <property type="match status" value="1"/>
</dbReference>
<dbReference type="InterPro" id="IPR036390">
    <property type="entry name" value="WH_DNA-bd_sf"/>
</dbReference>
<keyword evidence="1" id="KW-0805">Transcription regulation</keyword>
<name>A0ABW1ULB0_9LACO</name>
<feature type="domain" description="HTH gntR-type" evidence="5">
    <location>
        <begin position="1"/>
        <end position="69"/>
    </location>
</feature>
<dbReference type="Gene3D" id="1.10.10.10">
    <property type="entry name" value="Winged helix-like DNA-binding domain superfamily/Winged helix DNA-binding domain"/>
    <property type="match status" value="1"/>
</dbReference>
<gene>
    <name evidence="6" type="primary">treR</name>
    <name evidence="6" type="ORF">ACFQHW_03990</name>
</gene>
<dbReference type="InterPro" id="IPR028978">
    <property type="entry name" value="Chorismate_lyase_/UTRA_dom_sf"/>
</dbReference>
<proteinExistence type="predicted"/>
<dbReference type="Gene3D" id="3.40.1410.10">
    <property type="entry name" value="Chorismate lyase-like"/>
    <property type="match status" value="1"/>
</dbReference>
<dbReference type="RefSeq" id="WP_125599440.1">
    <property type="nucleotide sequence ID" value="NZ_JBHSSM010000014.1"/>
</dbReference>
<dbReference type="Pfam" id="PF00392">
    <property type="entry name" value="GntR"/>
    <property type="match status" value="1"/>
</dbReference>
<comment type="caution">
    <text evidence="6">The sequence shown here is derived from an EMBL/GenBank/DDBJ whole genome shotgun (WGS) entry which is preliminary data.</text>
</comment>